<name>A0ABQ0VBB7_ENTMU</name>
<evidence type="ECO:0000313" key="2">
    <source>
        <dbReference type="Proteomes" id="UP000321175"/>
    </source>
</evidence>
<accession>A0ABQ0VBB7</accession>
<gene>
    <name evidence="1" type="ORF">EMU01_09260</name>
</gene>
<comment type="caution">
    <text evidence="1">The sequence shown here is derived from an EMBL/GenBank/DDBJ whole genome shotgun (WGS) entry which is preliminary data.</text>
</comment>
<dbReference type="Proteomes" id="UP000321175">
    <property type="component" value="Unassembled WGS sequence"/>
</dbReference>
<dbReference type="InterPro" id="IPR058532">
    <property type="entry name" value="YjbR/MT2646/Rv2570-like"/>
</dbReference>
<dbReference type="PANTHER" id="PTHR35145">
    <property type="entry name" value="CYTOPLASMIC PROTEIN-RELATED"/>
    <property type="match status" value="1"/>
</dbReference>
<dbReference type="EMBL" id="BJWA01000004">
    <property type="protein sequence ID" value="GEL79782.1"/>
    <property type="molecule type" value="Genomic_DNA"/>
</dbReference>
<sequence>MNTTDIQKRIERFQAYGNTLPGAKVYFREDWETLYFDLDGKQFGMMSPEANEKALITLKHFPEKNEELRTMYPEIIIPGYYANKKHWNSIMLGKDELSDEEIEKMILISYELVLAKFAKKKQEEIKNSVIESDRK</sequence>
<dbReference type="RefSeq" id="WP_071866202.1">
    <property type="nucleotide sequence ID" value="NZ_BJWA01000004.1"/>
</dbReference>
<dbReference type="GeneID" id="60998110"/>
<dbReference type="PANTHER" id="PTHR35145:SF1">
    <property type="entry name" value="CYTOPLASMIC PROTEIN"/>
    <property type="match status" value="1"/>
</dbReference>
<organism evidence="1 2">
    <name type="scientific">Enterococcus mundtii</name>
    <dbReference type="NCBI Taxonomy" id="53346"/>
    <lineage>
        <taxon>Bacteria</taxon>
        <taxon>Bacillati</taxon>
        <taxon>Bacillota</taxon>
        <taxon>Bacilli</taxon>
        <taxon>Lactobacillales</taxon>
        <taxon>Enterococcaceae</taxon>
        <taxon>Enterococcus</taxon>
    </lineage>
</organism>
<evidence type="ECO:0008006" key="3">
    <source>
        <dbReference type="Google" id="ProtNLM"/>
    </source>
</evidence>
<dbReference type="Pfam" id="PF04237">
    <property type="entry name" value="YjbR"/>
    <property type="match status" value="1"/>
</dbReference>
<evidence type="ECO:0000313" key="1">
    <source>
        <dbReference type="EMBL" id="GEL79782.1"/>
    </source>
</evidence>
<dbReference type="SUPFAM" id="SSF142906">
    <property type="entry name" value="YjbR-like"/>
    <property type="match status" value="1"/>
</dbReference>
<dbReference type="Gene3D" id="3.90.1150.30">
    <property type="match status" value="1"/>
</dbReference>
<reference evidence="1 2" key="1">
    <citation type="submission" date="2019-07" db="EMBL/GenBank/DDBJ databases">
        <title>Whole genome shotgun sequence of Enterococcus mundtii NBRC 100490.</title>
        <authorList>
            <person name="Hosoyama A."/>
            <person name="Uohara A."/>
            <person name="Ohji S."/>
            <person name="Ichikawa N."/>
        </authorList>
    </citation>
    <scope>NUCLEOTIDE SEQUENCE [LARGE SCALE GENOMIC DNA]</scope>
    <source>
        <strain evidence="1 2">NBRC 100490</strain>
    </source>
</reference>
<keyword evidence="2" id="KW-1185">Reference proteome</keyword>
<dbReference type="InterPro" id="IPR038056">
    <property type="entry name" value="YjbR-like_sf"/>
</dbReference>
<dbReference type="InterPro" id="IPR007351">
    <property type="entry name" value="YjbR"/>
</dbReference>
<proteinExistence type="predicted"/>
<protein>
    <recommendedName>
        <fullName evidence="3">MmcQ/YjbR family DNA-binding protein</fullName>
    </recommendedName>
</protein>